<gene>
    <name evidence="1" type="ORF">GCM10023333_10970</name>
</gene>
<evidence type="ECO:0000313" key="2">
    <source>
        <dbReference type="Proteomes" id="UP001499988"/>
    </source>
</evidence>
<evidence type="ECO:0000313" key="1">
    <source>
        <dbReference type="EMBL" id="GAA4878984.1"/>
    </source>
</evidence>
<sequence>MSKDKAAKKLAKAEAKQRKALLKACNKSLKKALSAEIVSPSLSLDPAQRKEMAEQWVQQVMQTLNSPVVSFYPETPYPLDKPLKKKACKSCPALSGGLCRCAVKQSRKLTPGTEPLQLVNL</sequence>
<accession>A0ABP9EK96</accession>
<dbReference type="RefSeq" id="WP_345334197.1">
    <property type="nucleotide sequence ID" value="NZ_BAABJZ010000014.1"/>
</dbReference>
<dbReference type="Proteomes" id="UP001499988">
    <property type="component" value="Unassembled WGS sequence"/>
</dbReference>
<reference evidence="2" key="1">
    <citation type="journal article" date="2019" name="Int. J. Syst. Evol. Microbiol.">
        <title>The Global Catalogue of Microorganisms (GCM) 10K type strain sequencing project: providing services to taxonomists for standard genome sequencing and annotation.</title>
        <authorList>
            <consortium name="The Broad Institute Genomics Platform"/>
            <consortium name="The Broad Institute Genome Sequencing Center for Infectious Disease"/>
            <person name="Wu L."/>
            <person name="Ma J."/>
        </authorList>
    </citation>
    <scope>NUCLEOTIDE SEQUENCE [LARGE SCALE GENOMIC DNA]</scope>
    <source>
        <strain evidence="2">JCM 18401</strain>
    </source>
</reference>
<protein>
    <submittedName>
        <fullName evidence="1">Uncharacterized protein</fullName>
    </submittedName>
</protein>
<comment type="caution">
    <text evidence="1">The sequence shown here is derived from an EMBL/GenBank/DDBJ whole genome shotgun (WGS) entry which is preliminary data.</text>
</comment>
<name>A0ABP9EK96_9GAMM</name>
<organism evidence="1 2">
    <name type="scientific">Ferrimonas pelagia</name>
    <dbReference type="NCBI Taxonomy" id="1177826"/>
    <lineage>
        <taxon>Bacteria</taxon>
        <taxon>Pseudomonadati</taxon>
        <taxon>Pseudomonadota</taxon>
        <taxon>Gammaproteobacteria</taxon>
        <taxon>Alteromonadales</taxon>
        <taxon>Ferrimonadaceae</taxon>
        <taxon>Ferrimonas</taxon>
    </lineage>
</organism>
<keyword evidence="2" id="KW-1185">Reference proteome</keyword>
<dbReference type="EMBL" id="BAABJZ010000014">
    <property type="protein sequence ID" value="GAA4878984.1"/>
    <property type="molecule type" value="Genomic_DNA"/>
</dbReference>
<proteinExistence type="predicted"/>